<keyword evidence="1" id="KW-0472">Membrane</keyword>
<comment type="caution">
    <text evidence="2">The sequence shown here is derived from an EMBL/GenBank/DDBJ whole genome shotgun (WGS) entry which is preliminary data.</text>
</comment>
<keyword evidence="1" id="KW-0812">Transmembrane</keyword>
<keyword evidence="1" id="KW-1133">Transmembrane helix</keyword>
<keyword evidence="3" id="KW-1185">Reference proteome</keyword>
<dbReference type="EMBL" id="BAABDK010000001">
    <property type="protein sequence ID" value="GAA4023201.1"/>
    <property type="molecule type" value="Genomic_DNA"/>
</dbReference>
<evidence type="ECO:0000313" key="2">
    <source>
        <dbReference type="EMBL" id="GAA4023201.1"/>
    </source>
</evidence>
<feature type="transmembrane region" description="Helical" evidence="1">
    <location>
        <begin position="35"/>
        <end position="55"/>
    </location>
</feature>
<accession>A0ABP7T9X1</accession>
<gene>
    <name evidence="2" type="ORF">GCM10022409_03780</name>
</gene>
<evidence type="ECO:0000256" key="1">
    <source>
        <dbReference type="SAM" id="Phobius"/>
    </source>
</evidence>
<feature type="transmembrane region" description="Helical" evidence="1">
    <location>
        <begin position="103"/>
        <end position="121"/>
    </location>
</feature>
<dbReference type="Proteomes" id="UP001501469">
    <property type="component" value="Unassembled WGS sequence"/>
</dbReference>
<proteinExistence type="predicted"/>
<sequence length="123" mass="13814">METPTIPPVSGQSAQQQVPGQKQLIRPTWHSGLRAHWLALAIYVLYAGRWVQYLLEVRAYRTQPPGGAGDMLNWLLLGQVAFAVVFTLILLANAIFRKPNRRFYVLMSALVLLPFMLLALING</sequence>
<protein>
    <submittedName>
        <fullName evidence="2">Uncharacterized protein</fullName>
    </submittedName>
</protein>
<feature type="transmembrane region" description="Helical" evidence="1">
    <location>
        <begin position="75"/>
        <end position="96"/>
    </location>
</feature>
<organism evidence="2 3">
    <name type="scientific">Hymenobacter glaciei</name>
    <dbReference type="NCBI Taxonomy" id="877209"/>
    <lineage>
        <taxon>Bacteria</taxon>
        <taxon>Pseudomonadati</taxon>
        <taxon>Bacteroidota</taxon>
        <taxon>Cytophagia</taxon>
        <taxon>Cytophagales</taxon>
        <taxon>Hymenobacteraceae</taxon>
        <taxon>Hymenobacter</taxon>
    </lineage>
</organism>
<name>A0ABP7T9X1_9BACT</name>
<reference evidence="3" key="1">
    <citation type="journal article" date="2019" name="Int. J. Syst. Evol. Microbiol.">
        <title>The Global Catalogue of Microorganisms (GCM) 10K type strain sequencing project: providing services to taxonomists for standard genome sequencing and annotation.</title>
        <authorList>
            <consortium name="The Broad Institute Genomics Platform"/>
            <consortium name="The Broad Institute Genome Sequencing Center for Infectious Disease"/>
            <person name="Wu L."/>
            <person name="Ma J."/>
        </authorList>
    </citation>
    <scope>NUCLEOTIDE SEQUENCE [LARGE SCALE GENOMIC DNA]</scope>
    <source>
        <strain evidence="3">JCM 17225</strain>
    </source>
</reference>
<evidence type="ECO:0000313" key="3">
    <source>
        <dbReference type="Proteomes" id="UP001501469"/>
    </source>
</evidence>
<dbReference type="RefSeq" id="WP_345049616.1">
    <property type="nucleotide sequence ID" value="NZ_BAABDK010000001.1"/>
</dbReference>